<evidence type="ECO:0000256" key="2">
    <source>
        <dbReference type="ARBA" id="ARBA00022692"/>
    </source>
</evidence>
<keyword evidence="13" id="KW-1185">Reference proteome</keyword>
<dbReference type="Proteomes" id="UP000236454">
    <property type="component" value="Unassembled WGS sequence"/>
</dbReference>
<evidence type="ECO:0000256" key="5">
    <source>
        <dbReference type="ARBA" id="ARBA00023122"/>
    </source>
</evidence>
<evidence type="ECO:0000256" key="9">
    <source>
        <dbReference type="SAM" id="Phobius"/>
    </source>
</evidence>
<dbReference type="SUPFAM" id="SSF54631">
    <property type="entry name" value="CBS-domain pair"/>
    <property type="match status" value="1"/>
</dbReference>
<dbReference type="InterPro" id="IPR036318">
    <property type="entry name" value="FAD-bd_PCMH-like_sf"/>
</dbReference>
<dbReference type="OrthoDB" id="9798188at2"/>
<evidence type="ECO:0000259" key="11">
    <source>
        <dbReference type="PROSITE" id="PS51846"/>
    </source>
</evidence>
<evidence type="ECO:0000256" key="1">
    <source>
        <dbReference type="ARBA" id="ARBA00004141"/>
    </source>
</evidence>
<dbReference type="GO" id="GO:0050660">
    <property type="term" value="F:flavin adenine dinucleotide binding"/>
    <property type="evidence" value="ECO:0007669"/>
    <property type="project" value="InterPro"/>
</dbReference>
<keyword evidence="4 8" id="KW-1133">Transmembrane helix</keyword>
<dbReference type="InterPro" id="IPR002550">
    <property type="entry name" value="CNNM"/>
</dbReference>
<dbReference type="Pfam" id="PF01595">
    <property type="entry name" value="CNNM"/>
    <property type="match status" value="1"/>
</dbReference>
<accession>A0A1I7BE93</accession>
<dbReference type="SMART" id="SM01091">
    <property type="entry name" value="CorC_HlyC"/>
    <property type="match status" value="1"/>
</dbReference>
<evidence type="ECO:0000256" key="8">
    <source>
        <dbReference type="PROSITE-ProRule" id="PRU01193"/>
    </source>
</evidence>
<evidence type="ECO:0000256" key="3">
    <source>
        <dbReference type="ARBA" id="ARBA00022737"/>
    </source>
</evidence>
<organism evidence="12 13">
    <name type="scientific">Lishizhenia tianjinensis</name>
    <dbReference type="NCBI Taxonomy" id="477690"/>
    <lineage>
        <taxon>Bacteria</taxon>
        <taxon>Pseudomonadati</taxon>
        <taxon>Bacteroidota</taxon>
        <taxon>Flavobacteriia</taxon>
        <taxon>Flavobacteriales</taxon>
        <taxon>Crocinitomicaceae</taxon>
        <taxon>Lishizhenia</taxon>
    </lineage>
</organism>
<feature type="domain" description="CBS" evidence="10">
    <location>
        <begin position="273"/>
        <end position="330"/>
    </location>
</feature>
<proteinExistence type="predicted"/>
<dbReference type="Gene3D" id="3.30.465.10">
    <property type="match status" value="1"/>
</dbReference>
<dbReference type="PANTHER" id="PTHR22777">
    <property type="entry name" value="HEMOLYSIN-RELATED"/>
    <property type="match status" value="1"/>
</dbReference>
<dbReference type="InterPro" id="IPR000644">
    <property type="entry name" value="CBS_dom"/>
</dbReference>
<dbReference type="InterPro" id="IPR016169">
    <property type="entry name" value="FAD-bd_PCMH_sub2"/>
</dbReference>
<dbReference type="InterPro" id="IPR046342">
    <property type="entry name" value="CBS_dom_sf"/>
</dbReference>
<comment type="subcellular location">
    <subcellularLocation>
        <location evidence="1">Membrane</location>
        <topology evidence="1">Multi-pass membrane protein</topology>
    </subcellularLocation>
</comment>
<feature type="domain" description="CNNM transmembrane" evidence="11">
    <location>
        <begin position="1"/>
        <end position="196"/>
    </location>
</feature>
<evidence type="ECO:0000259" key="10">
    <source>
        <dbReference type="PROSITE" id="PS51371"/>
    </source>
</evidence>
<dbReference type="SUPFAM" id="SSF56176">
    <property type="entry name" value="FAD-binding/transporter-associated domain-like"/>
    <property type="match status" value="1"/>
</dbReference>
<keyword evidence="5 7" id="KW-0129">CBS domain</keyword>
<evidence type="ECO:0000313" key="12">
    <source>
        <dbReference type="EMBL" id="SFT85519.1"/>
    </source>
</evidence>
<dbReference type="AlphaFoldDB" id="A0A1I7BE93"/>
<dbReference type="GO" id="GO:0005886">
    <property type="term" value="C:plasma membrane"/>
    <property type="evidence" value="ECO:0007669"/>
    <property type="project" value="TreeGrafter"/>
</dbReference>
<feature type="transmembrane region" description="Helical" evidence="9">
    <location>
        <begin position="51"/>
        <end position="73"/>
    </location>
</feature>
<dbReference type="Pfam" id="PF03471">
    <property type="entry name" value="CorC_HlyC"/>
    <property type="match status" value="1"/>
</dbReference>
<evidence type="ECO:0000313" key="13">
    <source>
        <dbReference type="Proteomes" id="UP000236454"/>
    </source>
</evidence>
<evidence type="ECO:0000256" key="4">
    <source>
        <dbReference type="ARBA" id="ARBA00022989"/>
    </source>
</evidence>
<name>A0A1I7BE93_9FLAO</name>
<dbReference type="EMBL" id="FPAS01000005">
    <property type="protein sequence ID" value="SFT85519.1"/>
    <property type="molecule type" value="Genomic_DNA"/>
</dbReference>
<dbReference type="PROSITE" id="PS51846">
    <property type="entry name" value="CNNM"/>
    <property type="match status" value="1"/>
</dbReference>
<sequence>MESYTIFFIIGTLIASAFFSGMEIAFVSANKLKIELDRTKGNISGKILGRFVQYDANFIAAMLLGNNIALVIYGIQMAKLIEAPLEAMMGESGWVLLVQTIVSTLLILVTAEFLPKAIFQINPNRILKFAAIPLAIIYYLLFIPTQFTMLLSNGLLRLFRVKTDNGSNVFSKVDLDHYVRDLNERMEDEDELGNEMQILQNALNFGNVKARDCMIPRTEIVAVDVEDDIQHLSELFIETGLSKILIYRDNIDNVIGYSHSFELFKHPKRIKDILIPISFVPEAVPGKELLELFTKQQGNIAVVVDEFGGTSGVVTIEDVIEEIFGDIEDEHDADELLEEKIDDYTYRFSARTDIDWLNEKYDFELEESAEYETLGGLILNKIASIPEEGDEVETDHYKFVIEEVSDRRIEVVRIEIKD</sequence>
<keyword evidence="2 8" id="KW-0812">Transmembrane</keyword>
<evidence type="ECO:0000256" key="7">
    <source>
        <dbReference type="PROSITE-ProRule" id="PRU00703"/>
    </source>
</evidence>
<evidence type="ECO:0000256" key="6">
    <source>
        <dbReference type="ARBA" id="ARBA00023136"/>
    </source>
</evidence>
<dbReference type="Gene3D" id="3.10.580.10">
    <property type="entry name" value="CBS-domain"/>
    <property type="match status" value="1"/>
</dbReference>
<dbReference type="InterPro" id="IPR044751">
    <property type="entry name" value="Ion_transp-like_CBS"/>
</dbReference>
<protein>
    <submittedName>
        <fullName evidence="12">Hemolysin, contains CBS domains</fullName>
    </submittedName>
</protein>
<dbReference type="CDD" id="cd04590">
    <property type="entry name" value="CBS_pair_CorC_HlyC_assoc"/>
    <property type="match status" value="1"/>
</dbReference>
<keyword evidence="6 8" id="KW-0472">Membrane</keyword>
<dbReference type="RefSeq" id="WP_090251661.1">
    <property type="nucleotide sequence ID" value="NZ_FPAS01000005.1"/>
</dbReference>
<dbReference type="Pfam" id="PF00571">
    <property type="entry name" value="CBS"/>
    <property type="match status" value="1"/>
</dbReference>
<reference evidence="12 13" key="1">
    <citation type="submission" date="2016-10" db="EMBL/GenBank/DDBJ databases">
        <authorList>
            <person name="de Groot N.N."/>
        </authorList>
    </citation>
    <scope>NUCLEOTIDE SEQUENCE [LARGE SCALE GENOMIC DNA]</scope>
    <source>
        <strain evidence="12 13">CGMCC 1.7005</strain>
    </source>
</reference>
<keyword evidence="3" id="KW-0677">Repeat</keyword>
<feature type="transmembrane region" description="Helical" evidence="9">
    <location>
        <begin position="93"/>
        <end position="114"/>
    </location>
</feature>
<feature type="transmembrane region" description="Helical" evidence="9">
    <location>
        <begin position="6"/>
        <end position="30"/>
    </location>
</feature>
<gene>
    <name evidence="12" type="ORF">SAMN05216474_2732</name>
</gene>
<dbReference type="STRING" id="477690.SAMN05216474_2732"/>
<dbReference type="InterPro" id="IPR005170">
    <property type="entry name" value="Transptr-assoc_dom"/>
</dbReference>
<dbReference type="PANTHER" id="PTHR22777:SF17">
    <property type="entry name" value="UPF0053 PROTEIN SLL0260"/>
    <property type="match status" value="1"/>
</dbReference>
<feature type="transmembrane region" description="Helical" evidence="9">
    <location>
        <begin position="126"/>
        <end position="143"/>
    </location>
</feature>
<dbReference type="PROSITE" id="PS51371">
    <property type="entry name" value="CBS"/>
    <property type="match status" value="1"/>
</dbReference>